<dbReference type="InterPro" id="IPR001314">
    <property type="entry name" value="Peptidase_S1A"/>
</dbReference>
<dbReference type="Proteomes" id="UP001589645">
    <property type="component" value="Unassembled WGS sequence"/>
</dbReference>
<keyword evidence="3" id="KW-0645">Protease</keyword>
<dbReference type="InterPro" id="IPR009003">
    <property type="entry name" value="Peptidase_S1_PA"/>
</dbReference>
<gene>
    <name evidence="6" type="ORF">ACFFUV_09980</name>
</gene>
<dbReference type="InterPro" id="IPR001254">
    <property type="entry name" value="Trypsin_dom"/>
</dbReference>
<comment type="similarity">
    <text evidence="1">Belongs to the peptidase S1 family.</text>
</comment>
<dbReference type="GO" id="GO:0016787">
    <property type="term" value="F:hydrolase activity"/>
    <property type="evidence" value="ECO:0007669"/>
    <property type="project" value="UniProtKB-KW"/>
</dbReference>
<feature type="domain" description="Peptidase S1" evidence="5">
    <location>
        <begin position="27"/>
        <end position="278"/>
    </location>
</feature>
<keyword evidence="2" id="KW-1015">Disulfide bond</keyword>
<keyword evidence="3 6" id="KW-0378">Hydrolase</keyword>
<evidence type="ECO:0000259" key="5">
    <source>
        <dbReference type="PROSITE" id="PS50240"/>
    </source>
</evidence>
<protein>
    <submittedName>
        <fullName evidence="6">Trypsin-like serine protease</fullName>
        <ecNumber evidence="6">3.4.21.-</ecNumber>
    </submittedName>
</protein>
<dbReference type="InterPro" id="IPR043504">
    <property type="entry name" value="Peptidase_S1_PA_chymotrypsin"/>
</dbReference>
<evidence type="ECO:0000256" key="1">
    <source>
        <dbReference type="ARBA" id="ARBA00007664"/>
    </source>
</evidence>
<keyword evidence="4" id="KW-0732">Signal</keyword>
<dbReference type="Gene3D" id="2.40.10.10">
    <property type="entry name" value="Trypsin-like serine proteases"/>
    <property type="match status" value="1"/>
</dbReference>
<dbReference type="PRINTS" id="PR00722">
    <property type="entry name" value="CHYMOTRYPSIN"/>
</dbReference>
<organism evidence="6 7">
    <name type="scientific">Vibrio olivae</name>
    <dbReference type="NCBI Taxonomy" id="1243002"/>
    <lineage>
        <taxon>Bacteria</taxon>
        <taxon>Pseudomonadati</taxon>
        <taxon>Pseudomonadota</taxon>
        <taxon>Gammaproteobacteria</taxon>
        <taxon>Vibrionales</taxon>
        <taxon>Vibrionaceae</taxon>
        <taxon>Vibrio</taxon>
    </lineage>
</organism>
<dbReference type="PANTHER" id="PTHR24276">
    <property type="entry name" value="POLYSERASE-RELATED"/>
    <property type="match status" value="1"/>
</dbReference>
<evidence type="ECO:0000313" key="7">
    <source>
        <dbReference type="Proteomes" id="UP001589645"/>
    </source>
</evidence>
<dbReference type="CDD" id="cd00190">
    <property type="entry name" value="Tryp_SPc"/>
    <property type="match status" value="1"/>
</dbReference>
<dbReference type="PANTHER" id="PTHR24276:SF98">
    <property type="entry name" value="FI18310P1-RELATED"/>
    <property type="match status" value="1"/>
</dbReference>
<sequence length="349" mass="38183">MNRYQSFYLSLLVSMSAVAESDVTTYIVNGQDVAVSQYPSTVAFFVDSIEYNRTYYPGSFCGGTYLDDTHVLTAAHCFYNDEEARLFTVAVDNIQNESDYPIARRGIRISEIYYPSSYRDDASLLFPDDIAIVTLESVMSNGSPINVADNESYRSTSQTFIAVGHGNTRSGVDDADSLQAATLNYVTNSECRGEFYDGASLTHKQICFDGDFAEATGLKNAVCSGDSGGAVYWQDGSALRQVGITSFGPVTCGDPELEVTSVFTELTDYQVWIDNVLSGQIQPTLTSSDSERQAYIDRYGYIGGAPTTENNVESSESTQTSSGGGGSLNFIWLAGLWMLSRLRCRQSRK</sequence>
<accession>A0ABV5HM32</accession>
<comment type="caution">
    <text evidence="6">The sequence shown here is derived from an EMBL/GenBank/DDBJ whole genome shotgun (WGS) entry which is preliminary data.</text>
</comment>
<evidence type="ECO:0000256" key="4">
    <source>
        <dbReference type="SAM" id="SignalP"/>
    </source>
</evidence>
<dbReference type="SUPFAM" id="SSF50494">
    <property type="entry name" value="Trypsin-like serine proteases"/>
    <property type="match status" value="1"/>
</dbReference>
<reference evidence="6 7" key="1">
    <citation type="submission" date="2024-09" db="EMBL/GenBank/DDBJ databases">
        <authorList>
            <person name="Sun Q."/>
            <person name="Mori K."/>
        </authorList>
    </citation>
    <scope>NUCLEOTIDE SEQUENCE [LARGE SCALE GENOMIC DNA]</scope>
    <source>
        <strain evidence="6 7">CECT 8064</strain>
    </source>
</reference>
<feature type="chain" id="PRO_5046122743" evidence="4">
    <location>
        <begin position="20"/>
        <end position="349"/>
    </location>
</feature>
<dbReference type="PROSITE" id="PS50240">
    <property type="entry name" value="TRYPSIN_DOM"/>
    <property type="match status" value="1"/>
</dbReference>
<dbReference type="SMART" id="SM00020">
    <property type="entry name" value="Tryp_SPc"/>
    <property type="match status" value="1"/>
</dbReference>
<evidence type="ECO:0000256" key="2">
    <source>
        <dbReference type="ARBA" id="ARBA00023157"/>
    </source>
</evidence>
<dbReference type="RefSeq" id="WP_390191997.1">
    <property type="nucleotide sequence ID" value="NZ_JBHMEP010000002.1"/>
</dbReference>
<evidence type="ECO:0000256" key="3">
    <source>
        <dbReference type="RuleBase" id="RU363034"/>
    </source>
</evidence>
<dbReference type="EC" id="3.4.21.-" evidence="6"/>
<dbReference type="Pfam" id="PF00089">
    <property type="entry name" value="Trypsin"/>
    <property type="match status" value="1"/>
</dbReference>
<dbReference type="InterPro" id="IPR050430">
    <property type="entry name" value="Peptidase_S1"/>
</dbReference>
<keyword evidence="3" id="KW-0720">Serine protease</keyword>
<dbReference type="InterPro" id="IPR018114">
    <property type="entry name" value="TRYPSIN_HIS"/>
</dbReference>
<dbReference type="PROSITE" id="PS00134">
    <property type="entry name" value="TRYPSIN_HIS"/>
    <property type="match status" value="1"/>
</dbReference>
<keyword evidence="7" id="KW-1185">Reference proteome</keyword>
<name>A0ABV5HM32_9VIBR</name>
<dbReference type="EMBL" id="JBHMEP010000002">
    <property type="protein sequence ID" value="MFB9135289.1"/>
    <property type="molecule type" value="Genomic_DNA"/>
</dbReference>
<dbReference type="InterPro" id="IPR033116">
    <property type="entry name" value="TRYPSIN_SER"/>
</dbReference>
<proteinExistence type="inferred from homology"/>
<evidence type="ECO:0000313" key="6">
    <source>
        <dbReference type="EMBL" id="MFB9135289.1"/>
    </source>
</evidence>
<dbReference type="PROSITE" id="PS00135">
    <property type="entry name" value="TRYPSIN_SER"/>
    <property type="match status" value="1"/>
</dbReference>
<feature type="signal peptide" evidence="4">
    <location>
        <begin position="1"/>
        <end position="19"/>
    </location>
</feature>